<gene>
    <name evidence="1" type="ORF">SAMN05421636_10390</name>
</gene>
<keyword evidence="2" id="KW-1185">Reference proteome</keyword>
<name>A0A1G6ZTM5_9FLAO</name>
<reference evidence="1 2" key="1">
    <citation type="submission" date="2016-10" db="EMBL/GenBank/DDBJ databases">
        <authorList>
            <person name="de Groot N.N."/>
        </authorList>
    </citation>
    <scope>NUCLEOTIDE SEQUENCE [LARGE SCALE GENOMIC DNA]</scope>
    <source>
        <strain evidence="1 2">DSM 23421</strain>
    </source>
</reference>
<accession>A0A1G6ZTM5</accession>
<dbReference type="AlphaFoldDB" id="A0A1G6ZTM5"/>
<sequence length="318" mass="37609">MGTLRCTRAIYKPPNLGGGRSNIIQKMKTLKYYFHMLFAPSKETALDTIRTKNIMHSFHFLVDALKNHDRLFFVRFGDGEFVTLMQQDHRNYVFNANLEKELEASFRIQDEEYLIACPINYPYDEFHAKGIYRQFSWQQEMIDVMQQRNFPKDLVFENPCIFQCLGVFRPKLLKGFLDDFIRKEKKMFIGSTDKEIAEKLYGQIDYYVRIPERNAYESIQQWWPEVERNVDKVDLVIPSAGSTSNVISIRLWNSGVRCKVIDFGSIVDAVAQKTSRSWIRLQGHQVLKTLENPPKLSIGQRWEFLRKDIKFYFRNQII</sequence>
<evidence type="ECO:0008006" key="3">
    <source>
        <dbReference type="Google" id="ProtNLM"/>
    </source>
</evidence>
<proteinExistence type="predicted"/>
<protein>
    <recommendedName>
        <fullName evidence="3">Glycosyltransferase GT-D fold domain-containing protein</fullName>
    </recommendedName>
</protein>
<dbReference type="Proteomes" id="UP000199109">
    <property type="component" value="Unassembled WGS sequence"/>
</dbReference>
<dbReference type="EMBL" id="FNAO01000003">
    <property type="protein sequence ID" value="SDE05881.1"/>
    <property type="molecule type" value="Genomic_DNA"/>
</dbReference>
<organism evidence="1 2">
    <name type="scientific">Pricia antarctica</name>
    <dbReference type="NCBI Taxonomy" id="641691"/>
    <lineage>
        <taxon>Bacteria</taxon>
        <taxon>Pseudomonadati</taxon>
        <taxon>Bacteroidota</taxon>
        <taxon>Flavobacteriia</taxon>
        <taxon>Flavobacteriales</taxon>
        <taxon>Flavobacteriaceae</taxon>
        <taxon>Pricia</taxon>
    </lineage>
</organism>
<evidence type="ECO:0000313" key="2">
    <source>
        <dbReference type="Proteomes" id="UP000199109"/>
    </source>
</evidence>
<evidence type="ECO:0000313" key="1">
    <source>
        <dbReference type="EMBL" id="SDE05881.1"/>
    </source>
</evidence>